<feature type="chain" id="PRO_5045726072" description="Secreted protein" evidence="1">
    <location>
        <begin position="24"/>
        <end position="96"/>
    </location>
</feature>
<evidence type="ECO:0000256" key="1">
    <source>
        <dbReference type="SAM" id="SignalP"/>
    </source>
</evidence>
<feature type="signal peptide" evidence="1">
    <location>
        <begin position="1"/>
        <end position="23"/>
    </location>
</feature>
<evidence type="ECO:0000313" key="3">
    <source>
        <dbReference type="Proteomes" id="UP001292571"/>
    </source>
</evidence>
<keyword evidence="1" id="KW-0732">Signal</keyword>
<dbReference type="EMBL" id="JAYEET010000046">
    <property type="protein sequence ID" value="MEA1607208.1"/>
    <property type="molecule type" value="Genomic_DNA"/>
</dbReference>
<reference evidence="2 3" key="1">
    <citation type="submission" date="2023-12" db="EMBL/GenBank/DDBJ databases">
        <title>Pseudomonas sp. T5W1.</title>
        <authorList>
            <person name="Maltman C."/>
        </authorList>
    </citation>
    <scope>NUCLEOTIDE SEQUENCE [LARGE SCALE GENOMIC DNA]</scope>
    <source>
        <strain evidence="2 3">T5W1</strain>
    </source>
</reference>
<accession>A0ABU5PCF6</accession>
<proteinExistence type="predicted"/>
<sequence length="96" mass="10463">MNAKISILFAVAFLATTPNLSEAVCRKAQVCDNHGMNCQVQDICDNSFDLPSVEIAPLTPLPSTELKPLPSVDLPPLGTTKCQYMQVNGQWQNICN</sequence>
<dbReference type="Proteomes" id="UP001292571">
    <property type="component" value="Unassembled WGS sequence"/>
</dbReference>
<organism evidence="2 3">
    <name type="scientific">Pseudomonas spirodelae</name>
    <dbReference type="NCBI Taxonomy" id="3101751"/>
    <lineage>
        <taxon>Bacteria</taxon>
        <taxon>Pseudomonadati</taxon>
        <taxon>Pseudomonadota</taxon>
        <taxon>Gammaproteobacteria</taxon>
        <taxon>Pseudomonadales</taxon>
        <taxon>Pseudomonadaceae</taxon>
        <taxon>Pseudomonas</taxon>
    </lineage>
</organism>
<dbReference type="RefSeq" id="WP_322950035.1">
    <property type="nucleotide sequence ID" value="NZ_JAYEET010000046.1"/>
</dbReference>
<protein>
    <recommendedName>
        <fullName evidence="4">Secreted protein</fullName>
    </recommendedName>
</protein>
<comment type="caution">
    <text evidence="2">The sequence shown here is derived from an EMBL/GenBank/DDBJ whole genome shotgun (WGS) entry which is preliminary data.</text>
</comment>
<keyword evidence="3" id="KW-1185">Reference proteome</keyword>
<name>A0ABU5PCF6_9PSED</name>
<gene>
    <name evidence="2" type="ORF">SOP97_15520</name>
</gene>
<evidence type="ECO:0000313" key="2">
    <source>
        <dbReference type="EMBL" id="MEA1607208.1"/>
    </source>
</evidence>
<evidence type="ECO:0008006" key="4">
    <source>
        <dbReference type="Google" id="ProtNLM"/>
    </source>
</evidence>